<evidence type="ECO:0000256" key="8">
    <source>
        <dbReference type="ARBA" id="ARBA00047820"/>
    </source>
</evidence>
<sequence length="546" mass="60680">MNDIIVTGHRNPDMDSVCAAHCYAEFKNITDRSNNYIPVRCGNLNNQTKQAFKAAGVKPPVFIKDVSPKVSDVTRRDIESLDINEPVFNAIKVLDEENISCIPVFEDGLEFRGIITIHQISGFLISENLGRRPVYKFRINNFQNVLPGFFYKRGSQSEFSAPVMTGAMPIEVSRERIEALKPEKPVLVVGLRDDLINFAIENEFPAIILTGVDDKRLKFDFDGYDGTVFISKADTAETIRLLRLSAPVKVIMNPEPEKINAESAFDDAKNLLVNSNYRGLPVFNGESFSGIVTRRCFIEKPLRKLILVDHNETSQSVAGADQAKIVEIIDHHRISPQPTKTPIYMNIRPVGSTCTIVYSHFEAAGLEISKETAMLLLSGILSDTVILKSPTTTDEDSTAALKLAELCGCTVEEYGSQLFAQSAVIDSMPPAEIIGADFKEYSDAGLSFGVGQAEVINLDGVNRLKDELVAQLERTAKTRDLDWAMLLITDVIKEHSVLLMTNMPAAEKLLVYKKLEDNLFDLPGILSRKKQLLPELLRVVEELKVS</sequence>
<dbReference type="EMBL" id="JAQQAL010000024">
    <property type="protein sequence ID" value="MDC7227372.1"/>
    <property type="molecule type" value="Genomic_DNA"/>
</dbReference>
<evidence type="ECO:0000256" key="2">
    <source>
        <dbReference type="ARBA" id="ARBA00011643"/>
    </source>
</evidence>
<dbReference type="InterPro" id="IPR004097">
    <property type="entry name" value="DHHA2"/>
</dbReference>
<dbReference type="Pfam" id="PF00571">
    <property type="entry name" value="CBS"/>
    <property type="match status" value="2"/>
</dbReference>
<dbReference type="SUPFAM" id="SSF54631">
    <property type="entry name" value="CBS-domain pair"/>
    <property type="match status" value="1"/>
</dbReference>
<dbReference type="Gene3D" id="3.90.1640.10">
    <property type="entry name" value="inorganic pyrophosphatase (n-terminal core)"/>
    <property type="match status" value="2"/>
</dbReference>
<dbReference type="SUPFAM" id="SSF64182">
    <property type="entry name" value="DHH phosphoesterases"/>
    <property type="match status" value="1"/>
</dbReference>
<comment type="cofactor">
    <cofactor evidence="1">
        <name>Mn(2+)</name>
        <dbReference type="ChEBI" id="CHEBI:29035"/>
    </cofactor>
</comment>
<dbReference type="Proteomes" id="UP001221217">
    <property type="component" value="Unassembled WGS sequence"/>
</dbReference>
<evidence type="ECO:0000313" key="12">
    <source>
        <dbReference type="Proteomes" id="UP001221217"/>
    </source>
</evidence>
<gene>
    <name evidence="11" type="ORF">PQJ61_11475</name>
</gene>
<dbReference type="InterPro" id="IPR001667">
    <property type="entry name" value="DDH_dom"/>
</dbReference>
<evidence type="ECO:0000256" key="5">
    <source>
        <dbReference type="ARBA" id="ARBA00022801"/>
    </source>
</evidence>
<dbReference type="GO" id="GO:0005737">
    <property type="term" value="C:cytoplasm"/>
    <property type="evidence" value="ECO:0007669"/>
    <property type="project" value="InterPro"/>
</dbReference>
<keyword evidence="5 11" id="KW-0378">Hydrolase</keyword>
<evidence type="ECO:0000256" key="3">
    <source>
        <dbReference type="ARBA" id="ARBA00012146"/>
    </source>
</evidence>
<dbReference type="PANTHER" id="PTHR12112">
    <property type="entry name" value="BNIP - RELATED"/>
    <property type="match status" value="1"/>
</dbReference>
<dbReference type="Gene3D" id="3.10.310.20">
    <property type="entry name" value="DHHA2 domain"/>
    <property type="match status" value="1"/>
</dbReference>
<accession>A0AAJ1MK76</accession>
<dbReference type="Gene3D" id="3.40.1390.20">
    <property type="entry name" value="HprK N-terminal domain-like"/>
    <property type="match status" value="1"/>
</dbReference>
<dbReference type="SMART" id="SM00116">
    <property type="entry name" value="CBS"/>
    <property type="match status" value="2"/>
</dbReference>
<dbReference type="PROSITE" id="PS51371">
    <property type="entry name" value="CBS"/>
    <property type="match status" value="1"/>
</dbReference>
<organism evidence="11 12">
    <name type="scientific">Candidatus Thalassospirochaeta sargassi</name>
    <dbReference type="NCBI Taxonomy" id="3119039"/>
    <lineage>
        <taxon>Bacteria</taxon>
        <taxon>Pseudomonadati</taxon>
        <taxon>Spirochaetota</taxon>
        <taxon>Spirochaetia</taxon>
        <taxon>Spirochaetales</taxon>
        <taxon>Spirochaetaceae</taxon>
        <taxon>Candidatus Thalassospirochaeta</taxon>
    </lineage>
</organism>
<feature type="domain" description="CBS" evidence="10">
    <location>
        <begin position="73"/>
        <end position="134"/>
    </location>
</feature>
<dbReference type="InterPro" id="IPR038763">
    <property type="entry name" value="DHH_sf"/>
</dbReference>
<evidence type="ECO:0000259" key="10">
    <source>
        <dbReference type="PROSITE" id="PS51371"/>
    </source>
</evidence>
<dbReference type="EC" id="3.6.1.1" evidence="3"/>
<dbReference type="AlphaFoldDB" id="A0AAJ1MK76"/>
<comment type="caution">
    <text evidence="11">The sequence shown here is derived from an EMBL/GenBank/DDBJ whole genome shotgun (WGS) entry which is preliminary data.</text>
</comment>
<dbReference type="InterPro" id="IPR046342">
    <property type="entry name" value="CBS_dom_sf"/>
</dbReference>
<dbReference type="InterPro" id="IPR000644">
    <property type="entry name" value="CBS_dom"/>
</dbReference>
<evidence type="ECO:0000256" key="7">
    <source>
        <dbReference type="ARBA" id="ARBA00032535"/>
    </source>
</evidence>
<dbReference type="NCBIfam" id="NF011443">
    <property type="entry name" value="PRK14869.1-5"/>
    <property type="match status" value="1"/>
</dbReference>
<comment type="subunit">
    <text evidence="2">Homohexamer.</text>
</comment>
<evidence type="ECO:0000256" key="4">
    <source>
        <dbReference type="ARBA" id="ARBA00022723"/>
    </source>
</evidence>
<name>A0AAJ1MK76_9SPIO</name>
<evidence type="ECO:0000256" key="9">
    <source>
        <dbReference type="PROSITE-ProRule" id="PRU00703"/>
    </source>
</evidence>
<keyword evidence="4" id="KW-0479">Metal-binding</keyword>
<dbReference type="GO" id="GO:0004427">
    <property type="term" value="F:inorganic diphosphate phosphatase activity"/>
    <property type="evidence" value="ECO:0007669"/>
    <property type="project" value="UniProtKB-EC"/>
</dbReference>
<evidence type="ECO:0000313" key="11">
    <source>
        <dbReference type="EMBL" id="MDC7227372.1"/>
    </source>
</evidence>
<keyword evidence="6" id="KW-0464">Manganese</keyword>
<dbReference type="InterPro" id="IPR038222">
    <property type="entry name" value="DHHA2_dom_sf"/>
</dbReference>
<dbReference type="InterPro" id="IPR028979">
    <property type="entry name" value="Ser_kin/Pase_Hpr-like_N_sf"/>
</dbReference>
<dbReference type="Pfam" id="PF01368">
    <property type="entry name" value="DHH"/>
    <property type="match status" value="1"/>
</dbReference>
<reference evidence="11 12" key="1">
    <citation type="submission" date="2022-12" db="EMBL/GenBank/DDBJ databases">
        <title>Metagenome assembled genome from gulf of manar.</title>
        <authorList>
            <person name="Kohli P."/>
            <person name="Pk S."/>
            <person name="Venkata Ramana C."/>
            <person name="Sasikala C."/>
        </authorList>
    </citation>
    <scope>NUCLEOTIDE SEQUENCE [LARGE SCALE GENOMIC DNA]</scope>
    <source>
        <strain evidence="11">JB008</strain>
    </source>
</reference>
<dbReference type="SMART" id="SM01131">
    <property type="entry name" value="DHHA2"/>
    <property type="match status" value="1"/>
</dbReference>
<proteinExistence type="predicted"/>
<evidence type="ECO:0000256" key="6">
    <source>
        <dbReference type="ARBA" id="ARBA00023211"/>
    </source>
</evidence>
<protein>
    <recommendedName>
        <fullName evidence="3">inorganic diphosphatase</fullName>
        <ecNumber evidence="3">3.6.1.1</ecNumber>
    </recommendedName>
    <alternativeName>
        <fullName evidence="7">Pyrophosphate phospho-hydrolase</fullName>
    </alternativeName>
</protein>
<dbReference type="PANTHER" id="PTHR12112:SF22">
    <property type="entry name" value="MANGANESE-DEPENDENT INORGANIC PYROPHOSPHATASE-RELATED"/>
    <property type="match status" value="1"/>
</dbReference>
<keyword evidence="9" id="KW-0129">CBS domain</keyword>
<evidence type="ECO:0000256" key="1">
    <source>
        <dbReference type="ARBA" id="ARBA00001936"/>
    </source>
</evidence>
<dbReference type="Pfam" id="PF02833">
    <property type="entry name" value="DHHA2"/>
    <property type="match status" value="1"/>
</dbReference>
<comment type="catalytic activity">
    <reaction evidence="8">
        <text>diphosphate + H2O = 2 phosphate + H(+)</text>
        <dbReference type="Rhea" id="RHEA:24576"/>
        <dbReference type="ChEBI" id="CHEBI:15377"/>
        <dbReference type="ChEBI" id="CHEBI:15378"/>
        <dbReference type="ChEBI" id="CHEBI:33019"/>
        <dbReference type="ChEBI" id="CHEBI:43474"/>
        <dbReference type="EC" id="3.6.1.1"/>
    </reaction>
</comment>
<dbReference type="GO" id="GO:0046872">
    <property type="term" value="F:metal ion binding"/>
    <property type="evidence" value="ECO:0007669"/>
    <property type="project" value="UniProtKB-KW"/>
</dbReference>